<dbReference type="InterPro" id="IPR000755">
    <property type="entry name" value="A_A_dipeptidase"/>
</dbReference>
<feature type="site" description="Transition state stabilizer" evidence="9">
    <location>
        <position position="120"/>
    </location>
</feature>
<protein>
    <recommendedName>
        <fullName evidence="9">D-alanyl-D-alanine dipeptidase</fullName>
        <shortName evidence="9">D-Ala-D-Ala dipeptidase</shortName>
        <ecNumber evidence="9">3.4.13.22</ecNumber>
    </recommendedName>
</protein>
<dbReference type="GO" id="GO:0071555">
    <property type="term" value="P:cell wall organization"/>
    <property type="evidence" value="ECO:0007669"/>
    <property type="project" value="UniProtKB-KW"/>
</dbReference>
<keyword evidence="8" id="KW-0961">Cell wall biogenesis/degradation</keyword>
<accession>A0A3M9N3F5</accession>
<evidence type="ECO:0000256" key="7">
    <source>
        <dbReference type="ARBA" id="ARBA00023049"/>
    </source>
</evidence>
<dbReference type="OrthoDB" id="9801430at2"/>
<feature type="chain" id="PRO_5018033297" description="D-alanyl-D-alanine dipeptidase" evidence="10">
    <location>
        <begin position="21"/>
        <end position="239"/>
    </location>
</feature>
<keyword evidence="7 9" id="KW-0482">Metalloprotease</keyword>
<dbReference type="PANTHER" id="PTHR43126:SF1">
    <property type="entry name" value="D-ALANYL-D-ALANINE DIPEPTIDASE"/>
    <property type="match status" value="1"/>
</dbReference>
<keyword evidence="2 9" id="KW-0645">Protease</keyword>
<keyword evidence="3 9" id="KW-0479">Metal-binding</keyword>
<evidence type="ECO:0000256" key="6">
    <source>
        <dbReference type="ARBA" id="ARBA00022997"/>
    </source>
</evidence>
<gene>
    <name evidence="11" type="ORF">EFA69_03195</name>
</gene>
<evidence type="ECO:0000256" key="3">
    <source>
        <dbReference type="ARBA" id="ARBA00022723"/>
    </source>
</evidence>
<dbReference type="InterPro" id="IPR009045">
    <property type="entry name" value="Zn_M74/Hedgehog-like"/>
</dbReference>
<keyword evidence="12" id="KW-1185">Reference proteome</keyword>
<proteinExistence type="inferred from homology"/>
<evidence type="ECO:0000256" key="2">
    <source>
        <dbReference type="ARBA" id="ARBA00022670"/>
    </source>
</evidence>
<organism evidence="11 12">
    <name type="scientific">Rufibacter immobilis</name>
    <dbReference type="NCBI Taxonomy" id="1348778"/>
    <lineage>
        <taxon>Bacteria</taxon>
        <taxon>Pseudomonadati</taxon>
        <taxon>Bacteroidota</taxon>
        <taxon>Cytophagia</taxon>
        <taxon>Cytophagales</taxon>
        <taxon>Hymenobacteraceae</taxon>
        <taxon>Rufibacter</taxon>
    </lineage>
</organism>
<evidence type="ECO:0000313" key="12">
    <source>
        <dbReference type="Proteomes" id="UP000271010"/>
    </source>
</evidence>
<evidence type="ECO:0000256" key="4">
    <source>
        <dbReference type="ARBA" id="ARBA00022801"/>
    </source>
</evidence>
<dbReference type="RefSeq" id="WP_123131642.1">
    <property type="nucleotide sequence ID" value="NZ_RJJE01000002.1"/>
</dbReference>
<dbReference type="Pfam" id="PF01427">
    <property type="entry name" value="Peptidase_M15"/>
    <property type="match status" value="1"/>
</dbReference>
<feature type="binding site" evidence="9">
    <location>
        <position position="147"/>
    </location>
    <ligand>
        <name>Zn(2+)</name>
        <dbReference type="ChEBI" id="CHEBI:29105"/>
        <note>catalytic</note>
    </ligand>
</feature>
<dbReference type="PANTHER" id="PTHR43126">
    <property type="entry name" value="D-ALANYL-D-ALANINE DIPEPTIDASE"/>
    <property type="match status" value="1"/>
</dbReference>
<evidence type="ECO:0000313" key="11">
    <source>
        <dbReference type="EMBL" id="RNI32342.1"/>
    </source>
</evidence>
<evidence type="ECO:0000256" key="8">
    <source>
        <dbReference type="ARBA" id="ARBA00023316"/>
    </source>
</evidence>
<comment type="cofactor">
    <cofactor evidence="9">
        <name>Zn(2+)</name>
        <dbReference type="ChEBI" id="CHEBI:29105"/>
    </cofactor>
    <text evidence="9">Binds 1 zinc ion per subunit.</text>
</comment>
<dbReference type="GO" id="GO:0006508">
    <property type="term" value="P:proteolysis"/>
    <property type="evidence" value="ECO:0007669"/>
    <property type="project" value="UniProtKB-KW"/>
</dbReference>
<dbReference type="Gene3D" id="3.30.1380.10">
    <property type="match status" value="1"/>
</dbReference>
<dbReference type="GO" id="GO:0160237">
    <property type="term" value="F:D-Ala-D-Ala dipeptidase activity"/>
    <property type="evidence" value="ECO:0007669"/>
    <property type="project" value="UniProtKB-EC"/>
</dbReference>
<feature type="binding site" evidence="9">
    <location>
        <position position="154"/>
    </location>
    <ligand>
        <name>Zn(2+)</name>
        <dbReference type="ChEBI" id="CHEBI:29105"/>
        <note>catalytic</note>
    </ligand>
</feature>
<keyword evidence="10" id="KW-0732">Signal</keyword>
<keyword evidence="6 9" id="KW-0224">Dipeptidase</keyword>
<comment type="function">
    <text evidence="9">Catalyzes hydrolysis of the D-alanyl-D-alanine dipeptide.</text>
</comment>
<evidence type="ECO:0000256" key="5">
    <source>
        <dbReference type="ARBA" id="ARBA00022833"/>
    </source>
</evidence>
<evidence type="ECO:0000256" key="10">
    <source>
        <dbReference type="SAM" id="SignalP"/>
    </source>
</evidence>
<feature type="signal peptide" evidence="10">
    <location>
        <begin position="1"/>
        <end position="20"/>
    </location>
</feature>
<dbReference type="GO" id="GO:0008270">
    <property type="term" value="F:zinc ion binding"/>
    <property type="evidence" value="ECO:0007669"/>
    <property type="project" value="UniProtKB-UniRule"/>
</dbReference>
<dbReference type="AlphaFoldDB" id="A0A3M9N3F5"/>
<dbReference type="EMBL" id="RJJE01000002">
    <property type="protein sequence ID" value="RNI32342.1"/>
    <property type="molecule type" value="Genomic_DNA"/>
</dbReference>
<comment type="caution">
    <text evidence="11">The sequence shown here is derived from an EMBL/GenBank/DDBJ whole genome shotgun (WGS) entry which is preliminary data.</text>
</comment>
<feature type="active site" description="Proton donor/acceptor" evidence="9">
    <location>
        <position position="212"/>
    </location>
</feature>
<comment type="similarity">
    <text evidence="9">Belongs to the peptidase M15D family.</text>
</comment>
<dbReference type="EC" id="3.4.13.22" evidence="9"/>
<dbReference type="Proteomes" id="UP000271010">
    <property type="component" value="Unassembled WGS sequence"/>
</dbReference>
<evidence type="ECO:0000256" key="9">
    <source>
        <dbReference type="HAMAP-Rule" id="MF_01924"/>
    </source>
</evidence>
<dbReference type="SUPFAM" id="SSF55166">
    <property type="entry name" value="Hedgehog/DD-peptidase"/>
    <property type="match status" value="1"/>
</dbReference>
<keyword evidence="5 9" id="KW-0862">Zinc</keyword>
<keyword evidence="4 9" id="KW-0378">Hydrolase</keyword>
<dbReference type="HAMAP" id="MF_01924">
    <property type="entry name" value="A_A_dipeptidase"/>
    <property type="match status" value="1"/>
</dbReference>
<sequence>MKKRLLFLLLWIAAVASAGAQTPETPVIPKNQYGLPVVSSVALYQQLVAQHPEQELVELASYIPGLVLDIKYATADNLAKQPVYTLATAYAREPVADALKKIQEELKPLGLGLKIYDGYRPYQVTVKFYEKVRDSVFVASPRTGSRHNRGCAMDLTLIRLRDGKELRMPTAYDAFTPKAHTDYAKLPHKVKQNRDLLKQAMLRNGFQVYLDEWWHFDFKEWRSFPLMDIRFEDLKVLQK</sequence>
<reference evidence="11 12" key="1">
    <citation type="submission" date="2018-11" db="EMBL/GenBank/DDBJ databases">
        <title>Rufibacter latericius sp. nov., isolated from water in Baiyang Lake.</title>
        <authorList>
            <person name="Yang Y."/>
        </authorList>
    </citation>
    <scope>NUCLEOTIDE SEQUENCE [LARGE SCALE GENOMIC DNA]</scope>
    <source>
        <strain evidence="11 12">MCC P1</strain>
    </source>
</reference>
<dbReference type="CDD" id="cd14840">
    <property type="entry name" value="D-Ala-D-Ala_dipeptidase_Aad"/>
    <property type="match status" value="1"/>
</dbReference>
<comment type="catalytic activity">
    <reaction evidence="1 9">
        <text>D-alanyl-D-alanine + H2O = 2 D-alanine</text>
        <dbReference type="Rhea" id="RHEA:20661"/>
        <dbReference type="ChEBI" id="CHEBI:15377"/>
        <dbReference type="ChEBI" id="CHEBI:57416"/>
        <dbReference type="ChEBI" id="CHEBI:57822"/>
        <dbReference type="EC" id="3.4.13.22"/>
    </reaction>
</comment>
<evidence type="ECO:0000256" key="1">
    <source>
        <dbReference type="ARBA" id="ARBA00001362"/>
    </source>
</evidence>
<name>A0A3M9N3F5_9BACT</name>
<dbReference type="GO" id="GO:0008237">
    <property type="term" value="F:metallopeptidase activity"/>
    <property type="evidence" value="ECO:0007669"/>
    <property type="project" value="UniProtKB-KW"/>
</dbReference>
<feature type="binding site" evidence="9">
    <location>
        <position position="215"/>
    </location>
    <ligand>
        <name>Zn(2+)</name>
        <dbReference type="ChEBI" id="CHEBI:29105"/>
        <note>catalytic</note>
    </ligand>
</feature>